<evidence type="ECO:0000259" key="5">
    <source>
        <dbReference type="PROSITE" id="PS51444"/>
    </source>
</evidence>
<dbReference type="InterPro" id="IPR051412">
    <property type="entry name" value="Formin_Homology_Diaphanous_sf"/>
</dbReference>
<dbReference type="Gene3D" id="1.10.238.150">
    <property type="entry name" value="Formin, FH3 diaphanous domain"/>
    <property type="match status" value="1"/>
</dbReference>
<gene>
    <name evidence="6" type="ORF">HPB48_005397</name>
</gene>
<dbReference type="Proteomes" id="UP000821853">
    <property type="component" value="Chromosome 4"/>
</dbReference>
<accession>A0A9J6GHU9</accession>
<dbReference type="GO" id="GO:0030041">
    <property type="term" value="P:actin filament polymerization"/>
    <property type="evidence" value="ECO:0007669"/>
    <property type="project" value="TreeGrafter"/>
</dbReference>
<feature type="compositionally biased region" description="Basic and acidic residues" evidence="2">
    <location>
        <begin position="591"/>
        <end position="612"/>
    </location>
</feature>
<dbReference type="Gene3D" id="1.20.58.2220">
    <property type="entry name" value="Formin, FH2 domain"/>
    <property type="match status" value="1"/>
</dbReference>
<dbReference type="GO" id="GO:0003779">
    <property type="term" value="F:actin binding"/>
    <property type="evidence" value="ECO:0007669"/>
    <property type="project" value="InterPro"/>
</dbReference>
<feature type="coiled-coil region" evidence="1">
    <location>
        <begin position="182"/>
        <end position="223"/>
    </location>
</feature>
<evidence type="ECO:0000256" key="1">
    <source>
        <dbReference type="SAM" id="Coils"/>
    </source>
</evidence>
<dbReference type="PANTHER" id="PTHR45691:SF6">
    <property type="entry name" value="PROTEIN DIAPHANOUS"/>
    <property type="match status" value="1"/>
</dbReference>
<dbReference type="Pfam" id="PF06367">
    <property type="entry name" value="Drf_FH3"/>
    <property type="match status" value="1"/>
</dbReference>
<feature type="chain" id="PRO_5039952831" description="Diaphanous related formin 3" evidence="3">
    <location>
        <begin position="25"/>
        <end position="663"/>
    </location>
</feature>
<name>A0A9J6GHU9_HAELO</name>
<dbReference type="EMBL" id="JABSTR010000006">
    <property type="protein sequence ID" value="KAH9374128.1"/>
    <property type="molecule type" value="Genomic_DNA"/>
</dbReference>
<dbReference type="PROSITE" id="PS51444">
    <property type="entry name" value="FH2"/>
    <property type="match status" value="1"/>
</dbReference>
<dbReference type="SUPFAM" id="SSF101447">
    <property type="entry name" value="Formin homology 2 domain (FH2 domain)"/>
    <property type="match status" value="1"/>
</dbReference>
<dbReference type="InterPro" id="IPR016024">
    <property type="entry name" value="ARM-type_fold"/>
</dbReference>
<evidence type="ECO:0000313" key="7">
    <source>
        <dbReference type="Proteomes" id="UP000821853"/>
    </source>
</evidence>
<feature type="signal peptide" evidence="3">
    <location>
        <begin position="1"/>
        <end position="24"/>
    </location>
</feature>
<dbReference type="AlphaFoldDB" id="A0A9J6GHU9"/>
<keyword evidence="1" id="KW-0175">Coiled coil</keyword>
<keyword evidence="7" id="KW-1185">Reference proteome</keyword>
<dbReference type="OrthoDB" id="1104827at2759"/>
<dbReference type="SUPFAM" id="SSF48371">
    <property type="entry name" value="ARM repeat"/>
    <property type="match status" value="1"/>
</dbReference>
<dbReference type="GO" id="GO:0005884">
    <property type="term" value="C:actin filament"/>
    <property type="evidence" value="ECO:0007669"/>
    <property type="project" value="TreeGrafter"/>
</dbReference>
<proteinExistence type="predicted"/>
<reference evidence="6 7" key="1">
    <citation type="journal article" date="2020" name="Cell">
        <title>Large-Scale Comparative Analyses of Tick Genomes Elucidate Their Genetic Diversity and Vector Capacities.</title>
        <authorList>
            <consortium name="Tick Genome and Microbiome Consortium (TIGMIC)"/>
            <person name="Jia N."/>
            <person name="Wang J."/>
            <person name="Shi W."/>
            <person name="Du L."/>
            <person name="Sun Y."/>
            <person name="Zhan W."/>
            <person name="Jiang J.F."/>
            <person name="Wang Q."/>
            <person name="Zhang B."/>
            <person name="Ji P."/>
            <person name="Bell-Sakyi L."/>
            <person name="Cui X.M."/>
            <person name="Yuan T.T."/>
            <person name="Jiang B.G."/>
            <person name="Yang W.F."/>
            <person name="Lam T.T."/>
            <person name="Chang Q.C."/>
            <person name="Ding S.J."/>
            <person name="Wang X.J."/>
            <person name="Zhu J.G."/>
            <person name="Ruan X.D."/>
            <person name="Zhao L."/>
            <person name="Wei J.T."/>
            <person name="Ye R.Z."/>
            <person name="Que T.C."/>
            <person name="Du C.H."/>
            <person name="Zhou Y.H."/>
            <person name="Cheng J.X."/>
            <person name="Dai P.F."/>
            <person name="Guo W.B."/>
            <person name="Han X.H."/>
            <person name="Huang E.J."/>
            <person name="Li L.F."/>
            <person name="Wei W."/>
            <person name="Gao Y.C."/>
            <person name="Liu J.Z."/>
            <person name="Shao H.Z."/>
            <person name="Wang X."/>
            <person name="Wang C.C."/>
            <person name="Yang T.C."/>
            <person name="Huo Q.B."/>
            <person name="Li W."/>
            <person name="Chen H.Y."/>
            <person name="Chen S.E."/>
            <person name="Zhou L.G."/>
            <person name="Ni X.B."/>
            <person name="Tian J.H."/>
            <person name="Sheng Y."/>
            <person name="Liu T."/>
            <person name="Pan Y.S."/>
            <person name="Xia L.Y."/>
            <person name="Li J."/>
            <person name="Zhao F."/>
            <person name="Cao W.C."/>
        </authorList>
    </citation>
    <scope>NUCLEOTIDE SEQUENCE [LARGE SCALE GENOMIC DNA]</scope>
    <source>
        <strain evidence="6">HaeL-2018</strain>
    </source>
</reference>
<feature type="domain" description="FH2" evidence="5">
    <location>
        <begin position="332"/>
        <end position="663"/>
    </location>
</feature>
<evidence type="ECO:0000259" key="4">
    <source>
        <dbReference type="PROSITE" id="PS51232"/>
    </source>
</evidence>
<feature type="region of interest" description="Disordered" evidence="2">
    <location>
        <begin position="591"/>
        <end position="616"/>
    </location>
</feature>
<keyword evidence="3" id="KW-0732">Signal</keyword>
<dbReference type="Gene3D" id="1.25.10.10">
    <property type="entry name" value="Leucine-rich Repeat Variant"/>
    <property type="match status" value="1"/>
</dbReference>
<protein>
    <recommendedName>
        <fullName evidence="8">Diaphanous related formin 3</fullName>
    </recommendedName>
</protein>
<dbReference type="InterPro" id="IPR010472">
    <property type="entry name" value="FH3_dom"/>
</dbReference>
<dbReference type="InterPro" id="IPR042201">
    <property type="entry name" value="FH2_Formin_sf"/>
</dbReference>
<evidence type="ECO:0008006" key="8">
    <source>
        <dbReference type="Google" id="ProtNLM"/>
    </source>
</evidence>
<feature type="domain" description="GBD/FH3" evidence="4">
    <location>
        <begin position="1"/>
        <end position="157"/>
    </location>
</feature>
<dbReference type="InterPro" id="IPR014768">
    <property type="entry name" value="GBD/FH3_dom"/>
</dbReference>
<evidence type="ECO:0000256" key="2">
    <source>
        <dbReference type="SAM" id="MobiDB-lite"/>
    </source>
</evidence>
<dbReference type="SMART" id="SM01139">
    <property type="entry name" value="Drf_FH3"/>
    <property type="match status" value="1"/>
</dbReference>
<dbReference type="VEuPathDB" id="VectorBase:HLOH_046816"/>
<feature type="region of interest" description="Disordered" evidence="2">
    <location>
        <begin position="236"/>
        <end position="307"/>
    </location>
</feature>
<dbReference type="PROSITE" id="PS51232">
    <property type="entry name" value="GBD_FH3"/>
    <property type="match status" value="1"/>
</dbReference>
<dbReference type="Pfam" id="PF02181">
    <property type="entry name" value="FH2"/>
    <property type="match status" value="1"/>
</dbReference>
<dbReference type="PANTHER" id="PTHR45691">
    <property type="entry name" value="PROTEIN DIAPHANOUS"/>
    <property type="match status" value="1"/>
</dbReference>
<dbReference type="InterPro" id="IPR011989">
    <property type="entry name" value="ARM-like"/>
</dbReference>
<feature type="compositionally biased region" description="Pro residues" evidence="2">
    <location>
        <begin position="236"/>
        <end position="303"/>
    </location>
</feature>
<organism evidence="6 7">
    <name type="scientific">Haemaphysalis longicornis</name>
    <name type="common">Bush tick</name>
    <dbReference type="NCBI Taxonomy" id="44386"/>
    <lineage>
        <taxon>Eukaryota</taxon>
        <taxon>Metazoa</taxon>
        <taxon>Ecdysozoa</taxon>
        <taxon>Arthropoda</taxon>
        <taxon>Chelicerata</taxon>
        <taxon>Arachnida</taxon>
        <taxon>Acari</taxon>
        <taxon>Parasitiformes</taxon>
        <taxon>Ixodida</taxon>
        <taxon>Ixodoidea</taxon>
        <taxon>Ixodidae</taxon>
        <taxon>Haemaphysalinae</taxon>
        <taxon>Haemaphysalis</taxon>
    </lineage>
</organism>
<dbReference type="SUPFAM" id="SSF81995">
    <property type="entry name" value="beta-sandwich domain of Sec23/24"/>
    <property type="match status" value="1"/>
</dbReference>
<comment type="caution">
    <text evidence="6">The sequence shown here is derived from an EMBL/GenBank/DDBJ whole genome shotgun (WGS) entry which is preliminary data.</text>
</comment>
<dbReference type="InterPro" id="IPR015425">
    <property type="entry name" value="FH2_Formin"/>
</dbReference>
<sequence length="663" mass="74251">MAFSFSLLSCTGLLRVACIQLINALVSGTEDFDFRLHLRNEFMRTGMMDIYENLLNESIESPELALQLNIFKETKDFDFEELSQRCESITQEWKYPFIAECFRLLKSSVTNTPCEMPFLSILQHLLCIRDDHIVKPAYFKLIEGCISQIVLHKNGYDPDFRRSARFPVDIDTLMEHIIQGSRSEEQENVEQLQKKLEEALTQKQEYEAKLANYEARLRDGQLMQLKAVVLLPLPPPPPPPPFPGGGGIPPPPPMPGSGIPPPPPMPGMGGGPPPPPPMPGMGGPPPPPPMPGMGPPPPPPPPGLGAMMGRLPNGGMPMSPPQPETLPHGMKPKKKYNVGTTLKRANWKKVMPQKVQVPCACAVLPLVIAPHCLPTTDGIKSEFQCKRTSLRAEDIFEGLVSKFSSEPPVKKDKTEEKVCIKKTKELKVLDSKAAQNLMILQGSLKMSAATIRDYILEVNEEHLTEAMLQQLIKYMPEADQLKKLCELKDNVSDLAEAEQFAITIGSIKRIHSRLQSISFKLRFSEMVQDIKPGIVAATEACEEIKSSKKFAKVLQLVLLLGNYMNTGSRNAQAIGFDISFLPKNVRARELEEKRQRDKEAREKAEKEKQERMAKKKQLVDISSGMRPCSVPPSHFLFFFSGLLRGMHLRQHYRALKIKQLALF</sequence>
<evidence type="ECO:0000313" key="6">
    <source>
        <dbReference type="EMBL" id="KAH9374128.1"/>
    </source>
</evidence>
<evidence type="ECO:0000256" key="3">
    <source>
        <dbReference type="SAM" id="SignalP"/>
    </source>
</evidence>
<dbReference type="Gene3D" id="6.10.30.30">
    <property type="match status" value="1"/>
</dbReference>
<dbReference type="SMART" id="SM00498">
    <property type="entry name" value="FH2"/>
    <property type="match status" value="1"/>
</dbReference>